<proteinExistence type="inferred from homology"/>
<evidence type="ECO:0000256" key="2">
    <source>
        <dbReference type="ARBA" id="ARBA00012662"/>
    </source>
</evidence>
<dbReference type="GO" id="GO:0004560">
    <property type="term" value="F:alpha-L-fucosidase activity"/>
    <property type="evidence" value="ECO:0007669"/>
    <property type="project" value="InterPro"/>
</dbReference>
<dbReference type="RefSeq" id="WP_013560930.1">
    <property type="nucleotide sequence ID" value="NC_014960.1"/>
</dbReference>
<sequence>MSVLSMSTHPLNPSSANIRTLSHQWQGARLGLLLEWADGSPLTIQPHYWASLCQKAGARYVIFSPSLMESLSEEESTYLTNVLNACIQQNYLTGVSISQTSIPHMPHWEDIGVLRIAWTPPHASQNFSYEAGETLLCNQRQQGKPNFVTFKRDFGEWLAPEAWETLDWLVLDPHTPLRSPMRSLRTLINLLVRAAVRGGNLLLSVPVSAHGVEARHQRRLEQLGNWLNLYGHTLYDTQPGPYPPQLWGGCTWQENRLYVHVLDWVDEEVILPLPSGHIRKITCLTAPSIGIQRTANSLSFRIPPENQQEMDTIIEIELDQPWA</sequence>
<dbReference type="EC" id="3.2.1.51" evidence="2"/>
<dbReference type="SUPFAM" id="SSF51445">
    <property type="entry name" value="(Trans)glycosidases"/>
    <property type="match status" value="1"/>
</dbReference>
<name>E8MZM7_ANATU</name>
<dbReference type="STRING" id="926569.ANT_25490"/>
<evidence type="ECO:0000256" key="4">
    <source>
        <dbReference type="ARBA" id="ARBA00022801"/>
    </source>
</evidence>
<keyword evidence="4" id="KW-0378">Hydrolase</keyword>
<organism evidence="7 8">
    <name type="scientific">Anaerolinea thermophila (strain DSM 14523 / JCM 11388 / NBRC 100420 / UNI-1)</name>
    <dbReference type="NCBI Taxonomy" id="926569"/>
    <lineage>
        <taxon>Bacteria</taxon>
        <taxon>Bacillati</taxon>
        <taxon>Chloroflexota</taxon>
        <taxon>Anaerolineae</taxon>
        <taxon>Anaerolineales</taxon>
        <taxon>Anaerolineaceae</taxon>
        <taxon>Anaerolinea</taxon>
    </lineage>
</organism>
<dbReference type="OrthoDB" id="1095333at2"/>
<dbReference type="eggNOG" id="COG3669">
    <property type="taxonomic scope" value="Bacteria"/>
</dbReference>
<reference evidence="7 8" key="1">
    <citation type="submission" date="2010-12" db="EMBL/GenBank/DDBJ databases">
        <title>Whole genome sequence of Anaerolinea thermophila UNI-1.</title>
        <authorList>
            <person name="Narita-Yamada S."/>
            <person name="Kishi E."/>
            <person name="Watanabe Y."/>
            <person name="Takasaki K."/>
            <person name="Ankai A."/>
            <person name="Oguchi A."/>
            <person name="Fukui S."/>
            <person name="Takahashi M."/>
            <person name="Yashiro I."/>
            <person name="Hosoyama A."/>
            <person name="Sekiguchi Y."/>
            <person name="Hanada S."/>
            <person name="Fujita N."/>
        </authorList>
    </citation>
    <scope>NUCLEOTIDE SEQUENCE [LARGE SCALE GENOMIC DNA]</scope>
    <source>
        <strain evidence="8">DSM 14523 / JCM 11388 / NBRC 100420 / UNI-1</strain>
    </source>
</reference>
<dbReference type="InterPro" id="IPR017853">
    <property type="entry name" value="GH"/>
</dbReference>
<protein>
    <recommendedName>
        <fullName evidence="2">alpha-L-fucosidase</fullName>
        <ecNumber evidence="2">3.2.1.51</ecNumber>
    </recommendedName>
</protein>
<keyword evidence="8" id="KW-1185">Reference proteome</keyword>
<evidence type="ECO:0000313" key="7">
    <source>
        <dbReference type="EMBL" id="BAJ64575.1"/>
    </source>
</evidence>
<dbReference type="Proteomes" id="UP000008922">
    <property type="component" value="Chromosome"/>
</dbReference>
<dbReference type="EMBL" id="AP012029">
    <property type="protein sequence ID" value="BAJ64575.1"/>
    <property type="molecule type" value="Genomic_DNA"/>
</dbReference>
<feature type="domain" description="Glycoside hydrolase family 29 N-terminal" evidence="6">
    <location>
        <begin position="145"/>
        <end position="231"/>
    </location>
</feature>
<evidence type="ECO:0000256" key="3">
    <source>
        <dbReference type="ARBA" id="ARBA00022729"/>
    </source>
</evidence>
<dbReference type="HOGENOM" id="CLU_859553_0_0_0"/>
<dbReference type="KEGG" id="atm:ANT_25490"/>
<dbReference type="AlphaFoldDB" id="E8MZM7"/>
<comment type="similarity">
    <text evidence="1">Belongs to the glycosyl hydrolase 29 family.</text>
</comment>
<keyword evidence="3" id="KW-0732">Signal</keyword>
<accession>E8MZM7</accession>
<dbReference type="Gene3D" id="3.20.20.80">
    <property type="entry name" value="Glycosidases"/>
    <property type="match status" value="1"/>
</dbReference>
<dbReference type="GO" id="GO:0005975">
    <property type="term" value="P:carbohydrate metabolic process"/>
    <property type="evidence" value="ECO:0007669"/>
    <property type="project" value="InterPro"/>
</dbReference>
<evidence type="ECO:0000313" key="8">
    <source>
        <dbReference type="Proteomes" id="UP000008922"/>
    </source>
</evidence>
<gene>
    <name evidence="7" type="ordered locus">ANT_25490</name>
</gene>
<dbReference type="InParanoid" id="E8MZM7"/>
<dbReference type="Pfam" id="PF01120">
    <property type="entry name" value="Alpha_L_fucos"/>
    <property type="match status" value="1"/>
</dbReference>
<evidence type="ECO:0000256" key="1">
    <source>
        <dbReference type="ARBA" id="ARBA00007951"/>
    </source>
</evidence>
<keyword evidence="5" id="KW-0326">Glycosidase</keyword>
<evidence type="ECO:0000256" key="5">
    <source>
        <dbReference type="ARBA" id="ARBA00023295"/>
    </source>
</evidence>
<dbReference type="InterPro" id="IPR057739">
    <property type="entry name" value="Glyco_hydro_29_N"/>
</dbReference>
<dbReference type="SMART" id="SM00812">
    <property type="entry name" value="Alpha_L_fucos"/>
    <property type="match status" value="1"/>
</dbReference>
<evidence type="ECO:0000259" key="6">
    <source>
        <dbReference type="Pfam" id="PF01120"/>
    </source>
</evidence>
<dbReference type="InterPro" id="IPR000933">
    <property type="entry name" value="Glyco_hydro_29"/>
</dbReference>